<dbReference type="Proteomes" id="UP001487740">
    <property type="component" value="Unassembled WGS sequence"/>
</dbReference>
<feature type="region of interest" description="Disordered" evidence="2">
    <location>
        <begin position="52"/>
        <end position="101"/>
    </location>
</feature>
<feature type="compositionally biased region" description="Polar residues" evidence="2">
    <location>
        <begin position="276"/>
        <end position="306"/>
    </location>
</feature>
<keyword evidence="1" id="KW-0175">Coiled coil</keyword>
<feature type="coiled-coil region" evidence="1">
    <location>
        <begin position="103"/>
        <end position="130"/>
    </location>
</feature>
<comment type="caution">
    <text evidence="3">The sequence shown here is derived from an EMBL/GenBank/DDBJ whole genome shotgun (WGS) entry which is preliminary data.</text>
</comment>
<keyword evidence="4" id="KW-1185">Reference proteome</keyword>
<evidence type="ECO:0000256" key="1">
    <source>
        <dbReference type="SAM" id="Coils"/>
    </source>
</evidence>
<protein>
    <submittedName>
        <fullName evidence="3">Uncharacterized protein</fullName>
    </submittedName>
</protein>
<evidence type="ECO:0000313" key="3">
    <source>
        <dbReference type="EMBL" id="KAK8385738.1"/>
    </source>
</evidence>
<dbReference type="AlphaFoldDB" id="A0AAW0TDG2"/>
<feature type="compositionally biased region" description="Acidic residues" evidence="2">
    <location>
        <begin position="85"/>
        <end position="98"/>
    </location>
</feature>
<organism evidence="3 4">
    <name type="scientific">Scylla paramamosain</name>
    <name type="common">Mud crab</name>
    <dbReference type="NCBI Taxonomy" id="85552"/>
    <lineage>
        <taxon>Eukaryota</taxon>
        <taxon>Metazoa</taxon>
        <taxon>Ecdysozoa</taxon>
        <taxon>Arthropoda</taxon>
        <taxon>Crustacea</taxon>
        <taxon>Multicrustacea</taxon>
        <taxon>Malacostraca</taxon>
        <taxon>Eumalacostraca</taxon>
        <taxon>Eucarida</taxon>
        <taxon>Decapoda</taxon>
        <taxon>Pleocyemata</taxon>
        <taxon>Brachyura</taxon>
        <taxon>Eubrachyura</taxon>
        <taxon>Portunoidea</taxon>
        <taxon>Portunidae</taxon>
        <taxon>Portuninae</taxon>
        <taxon>Scylla</taxon>
    </lineage>
</organism>
<evidence type="ECO:0000313" key="4">
    <source>
        <dbReference type="Proteomes" id="UP001487740"/>
    </source>
</evidence>
<feature type="compositionally biased region" description="Basic and acidic residues" evidence="2">
    <location>
        <begin position="74"/>
        <end position="84"/>
    </location>
</feature>
<gene>
    <name evidence="3" type="ORF">O3P69_016484</name>
</gene>
<accession>A0AAW0TDG2</accession>
<evidence type="ECO:0000256" key="2">
    <source>
        <dbReference type="SAM" id="MobiDB-lite"/>
    </source>
</evidence>
<sequence>MIQRDVDAEINLINEFLADIDNRRRHMCHFVSGLQVAVTSILFAAVRTLEGKHSKEGKETIQEEEGTTTQACPRKMEESSKMEEEQMDNTLTEDEEASESNLSSELMKSLNNTLGDLEEAEKKLIEMDSQDHTVTDGQSSEPCYLDFMYEFLADFRLKLQQSCEEFTSLESQALALLEERKALQDLSLQIGNSPRKTMKPKHNSLTTVASDMETVDKSEDSAISEMKFTLPKDMYQDSIPLDTVAARKDIDSNDGAPFETKSIVPQKDKDKDTVPICTNETPQNDTTKDNTSPNTLTNIKQTNDTDVPSHKTPPKAIPGSTTEDSPCDRKESPEQVATDEEYDGPSPVGMRRMDEKDVWLIFSRAQNFFTTMFSNIIS</sequence>
<reference evidence="3 4" key="1">
    <citation type="submission" date="2023-03" db="EMBL/GenBank/DDBJ databases">
        <title>High-quality genome of Scylla paramamosain provides insights in environmental adaptation.</title>
        <authorList>
            <person name="Zhang L."/>
        </authorList>
    </citation>
    <scope>NUCLEOTIDE SEQUENCE [LARGE SCALE GENOMIC DNA]</scope>
    <source>
        <strain evidence="3">LZ_2023a</strain>
        <tissue evidence="3">Muscle</tissue>
    </source>
</reference>
<feature type="region of interest" description="Disordered" evidence="2">
    <location>
        <begin position="248"/>
        <end position="350"/>
    </location>
</feature>
<feature type="compositionally biased region" description="Basic and acidic residues" evidence="2">
    <location>
        <begin position="52"/>
        <end position="61"/>
    </location>
</feature>
<dbReference type="EMBL" id="JARAKH010000032">
    <property type="protein sequence ID" value="KAK8385738.1"/>
    <property type="molecule type" value="Genomic_DNA"/>
</dbReference>
<name>A0AAW0TDG2_SCYPA</name>
<proteinExistence type="predicted"/>